<organism evidence="1 2">
    <name type="scientific">SAR324 cluster bacterium</name>
    <dbReference type="NCBI Taxonomy" id="2024889"/>
    <lineage>
        <taxon>Bacteria</taxon>
        <taxon>Deltaproteobacteria</taxon>
        <taxon>SAR324 cluster</taxon>
    </lineage>
</organism>
<dbReference type="Proteomes" id="UP000226525">
    <property type="component" value="Unassembled WGS sequence"/>
</dbReference>
<gene>
    <name evidence="1" type="ORF">CMN54_04400</name>
</gene>
<accession>A0A2D6YHM8</accession>
<protein>
    <submittedName>
        <fullName evidence="1">Uncharacterized protein</fullName>
    </submittedName>
</protein>
<dbReference type="EMBL" id="NZEX01000046">
    <property type="protein sequence ID" value="MAH62686.1"/>
    <property type="molecule type" value="Genomic_DNA"/>
</dbReference>
<sequence length="83" mass="9455">MFSAWQVLQRNFNENLATIEAWQKALDWLPTGMWGVILPLSQSTKALEQLQSNATGNVSERVRQYQQLGSGIVSNQGNFWQDK</sequence>
<evidence type="ECO:0000313" key="2">
    <source>
        <dbReference type="Proteomes" id="UP000226525"/>
    </source>
</evidence>
<dbReference type="AlphaFoldDB" id="A0A2D6YHM8"/>
<evidence type="ECO:0000313" key="1">
    <source>
        <dbReference type="EMBL" id="MAH62686.1"/>
    </source>
</evidence>
<comment type="caution">
    <text evidence="1">The sequence shown here is derived from an EMBL/GenBank/DDBJ whole genome shotgun (WGS) entry which is preliminary data.</text>
</comment>
<name>A0A2D6YHM8_9DELT</name>
<reference evidence="2" key="1">
    <citation type="submission" date="2017-09" db="EMBL/GenBank/DDBJ databases">
        <title>The Reconstruction of 2,631 Draft Metagenome-Assembled Genomes from the Global Oceans.</title>
        <authorList>
            <person name="Tully B.J."/>
            <person name="Graham E.D."/>
            <person name="Heidelberg J.F."/>
        </authorList>
    </citation>
    <scope>NUCLEOTIDE SEQUENCE [LARGE SCALE GENOMIC DNA]</scope>
</reference>
<proteinExistence type="predicted"/>